<reference evidence="3" key="1">
    <citation type="submission" date="2017-02" db="UniProtKB">
        <authorList>
            <consortium name="WormBaseParasite"/>
        </authorList>
    </citation>
    <scope>IDENTIFICATION</scope>
</reference>
<dbReference type="AlphaFoldDB" id="A0A0R3W657"/>
<gene>
    <name evidence="1" type="ORF">TASK_LOCUS5656</name>
</gene>
<dbReference type="WBParaSite" id="TASK_0000565501-mRNA-1">
    <property type="protein sequence ID" value="TASK_0000565501-mRNA-1"/>
    <property type="gene ID" value="TASK_0000565501"/>
</dbReference>
<keyword evidence="2" id="KW-1185">Reference proteome</keyword>
<dbReference type="Proteomes" id="UP000282613">
    <property type="component" value="Unassembled WGS sequence"/>
</dbReference>
<evidence type="ECO:0000313" key="2">
    <source>
        <dbReference type="Proteomes" id="UP000282613"/>
    </source>
</evidence>
<name>A0A0R3W657_TAEAS</name>
<protein>
    <submittedName>
        <fullName evidence="1 3">Uncharacterized protein</fullName>
    </submittedName>
</protein>
<dbReference type="EMBL" id="UYRS01018431">
    <property type="protein sequence ID" value="VDK35412.1"/>
    <property type="molecule type" value="Genomic_DNA"/>
</dbReference>
<proteinExistence type="predicted"/>
<reference evidence="1 2" key="2">
    <citation type="submission" date="2018-11" db="EMBL/GenBank/DDBJ databases">
        <authorList>
            <consortium name="Pathogen Informatics"/>
        </authorList>
    </citation>
    <scope>NUCLEOTIDE SEQUENCE [LARGE SCALE GENOMIC DNA]</scope>
</reference>
<evidence type="ECO:0000313" key="3">
    <source>
        <dbReference type="WBParaSite" id="TASK_0000565501-mRNA-1"/>
    </source>
</evidence>
<evidence type="ECO:0000313" key="1">
    <source>
        <dbReference type="EMBL" id="VDK35412.1"/>
    </source>
</evidence>
<sequence length="118" mass="13344">MNTSPNYCLQPSTPSPLLIPSPPLPLLLSPSLSLSPISLLSVPANFGFNASSRWLNTTWKRYTRTQSINTTRALRFSEAIDNDSHSGAEHFFFFFFFFFLAIKTDRSPARLQILVDVF</sequence>
<accession>A0A0R3W657</accession>
<organism evidence="3">
    <name type="scientific">Taenia asiatica</name>
    <name type="common">Asian tapeworm</name>
    <dbReference type="NCBI Taxonomy" id="60517"/>
    <lineage>
        <taxon>Eukaryota</taxon>
        <taxon>Metazoa</taxon>
        <taxon>Spiralia</taxon>
        <taxon>Lophotrochozoa</taxon>
        <taxon>Platyhelminthes</taxon>
        <taxon>Cestoda</taxon>
        <taxon>Eucestoda</taxon>
        <taxon>Cyclophyllidea</taxon>
        <taxon>Taeniidae</taxon>
        <taxon>Taenia</taxon>
    </lineage>
</organism>